<keyword evidence="5" id="KW-1185">Reference proteome</keyword>
<gene>
    <name evidence="4" type="ORF">FN846DRAFT_917334</name>
</gene>
<feature type="domain" description="Methylated-DNA-[protein]-cysteine S-methyltransferase DNA binding" evidence="3">
    <location>
        <begin position="16"/>
        <end position="71"/>
    </location>
</feature>
<dbReference type="InterPro" id="IPR014048">
    <property type="entry name" value="MethylDNA_cys_MeTrfase_DNA-bd"/>
</dbReference>
<dbReference type="Pfam" id="PF01035">
    <property type="entry name" value="DNA_binding_1"/>
    <property type="match status" value="1"/>
</dbReference>
<feature type="compositionally biased region" description="Basic and acidic residues" evidence="2">
    <location>
        <begin position="159"/>
        <end position="172"/>
    </location>
</feature>
<feature type="compositionally biased region" description="Basic and acidic residues" evidence="2">
    <location>
        <begin position="132"/>
        <end position="148"/>
    </location>
</feature>
<dbReference type="GO" id="GO:0003824">
    <property type="term" value="F:catalytic activity"/>
    <property type="evidence" value="ECO:0007669"/>
    <property type="project" value="InterPro"/>
</dbReference>
<dbReference type="Proteomes" id="UP000326924">
    <property type="component" value="Unassembled WGS sequence"/>
</dbReference>
<evidence type="ECO:0000259" key="3">
    <source>
        <dbReference type="Pfam" id="PF01035"/>
    </source>
</evidence>
<dbReference type="InterPro" id="IPR036388">
    <property type="entry name" value="WH-like_DNA-bd_sf"/>
</dbReference>
<accession>A0A5J5F494</accession>
<dbReference type="AlphaFoldDB" id="A0A5J5F494"/>
<sequence>MSDSEPPPTPIQYSSFEKAVFYVVQQVPYGKFTSIKTISKFMDSSPPTIGRVLQKAPPGVPTHRVLQSQRAFFLARKPGDIVTLAAEGIMSVRIGKLDKFFGKPWDGFVQLPVPVGRDWFIPVKWVLRRNAGSDKDETGTSSDDKDLETSDDDDELPDNEEKTVTDPEKDETVTSSDDEYMDIGSNDESSGTESDDVDEVSDY</sequence>
<proteinExistence type="predicted"/>
<keyword evidence="1" id="KW-0227">DNA damage</keyword>
<evidence type="ECO:0000256" key="2">
    <source>
        <dbReference type="SAM" id="MobiDB-lite"/>
    </source>
</evidence>
<dbReference type="EMBL" id="VXIS01000040">
    <property type="protein sequence ID" value="KAA8911047.1"/>
    <property type="molecule type" value="Genomic_DNA"/>
</dbReference>
<evidence type="ECO:0000256" key="1">
    <source>
        <dbReference type="ARBA" id="ARBA00022763"/>
    </source>
</evidence>
<dbReference type="SUPFAM" id="SSF46767">
    <property type="entry name" value="Methylated DNA-protein cysteine methyltransferase, C-terminal domain"/>
    <property type="match status" value="1"/>
</dbReference>
<dbReference type="Gene3D" id="1.10.10.10">
    <property type="entry name" value="Winged helix-like DNA-binding domain superfamily/Winged helix DNA-binding domain"/>
    <property type="match status" value="1"/>
</dbReference>
<feature type="region of interest" description="Disordered" evidence="2">
    <location>
        <begin position="132"/>
        <end position="203"/>
    </location>
</feature>
<reference evidence="4 5" key="1">
    <citation type="submission" date="2019-09" db="EMBL/GenBank/DDBJ databases">
        <title>Draft genome of the ectomycorrhizal ascomycete Sphaerosporella brunnea.</title>
        <authorList>
            <consortium name="DOE Joint Genome Institute"/>
            <person name="Benucci G.M."/>
            <person name="Marozzi G."/>
            <person name="Antonielli L."/>
            <person name="Sanchez S."/>
            <person name="Marco P."/>
            <person name="Wang X."/>
            <person name="Falini L.B."/>
            <person name="Barry K."/>
            <person name="Haridas S."/>
            <person name="Lipzen A."/>
            <person name="Labutti K."/>
            <person name="Grigoriev I.V."/>
            <person name="Murat C."/>
            <person name="Martin F."/>
            <person name="Albertini E."/>
            <person name="Donnini D."/>
            <person name="Bonito G."/>
        </authorList>
    </citation>
    <scope>NUCLEOTIDE SEQUENCE [LARGE SCALE GENOMIC DNA]</scope>
    <source>
        <strain evidence="4 5">Sb_GMNB300</strain>
    </source>
</reference>
<feature type="compositionally biased region" description="Acidic residues" evidence="2">
    <location>
        <begin position="149"/>
        <end position="158"/>
    </location>
</feature>
<evidence type="ECO:0000313" key="5">
    <source>
        <dbReference type="Proteomes" id="UP000326924"/>
    </source>
</evidence>
<organism evidence="4 5">
    <name type="scientific">Sphaerosporella brunnea</name>
    <dbReference type="NCBI Taxonomy" id="1250544"/>
    <lineage>
        <taxon>Eukaryota</taxon>
        <taxon>Fungi</taxon>
        <taxon>Dikarya</taxon>
        <taxon>Ascomycota</taxon>
        <taxon>Pezizomycotina</taxon>
        <taxon>Pezizomycetes</taxon>
        <taxon>Pezizales</taxon>
        <taxon>Pyronemataceae</taxon>
        <taxon>Sphaerosporella</taxon>
    </lineage>
</organism>
<protein>
    <recommendedName>
        <fullName evidence="3">Methylated-DNA-[protein]-cysteine S-methyltransferase DNA binding domain-containing protein</fullName>
    </recommendedName>
</protein>
<dbReference type="InParanoid" id="A0A5J5F494"/>
<dbReference type="GO" id="GO:0006281">
    <property type="term" value="P:DNA repair"/>
    <property type="evidence" value="ECO:0007669"/>
    <property type="project" value="InterPro"/>
</dbReference>
<name>A0A5J5F494_9PEZI</name>
<dbReference type="InterPro" id="IPR036217">
    <property type="entry name" value="MethylDNA_cys_MeTrfase_DNAb"/>
</dbReference>
<evidence type="ECO:0000313" key="4">
    <source>
        <dbReference type="EMBL" id="KAA8911047.1"/>
    </source>
</evidence>
<comment type="caution">
    <text evidence="4">The sequence shown here is derived from an EMBL/GenBank/DDBJ whole genome shotgun (WGS) entry which is preliminary data.</text>
</comment>
<feature type="compositionally biased region" description="Acidic residues" evidence="2">
    <location>
        <begin position="193"/>
        <end position="203"/>
    </location>
</feature>